<dbReference type="InterPro" id="IPR012808">
    <property type="entry name" value="CHP02453"/>
</dbReference>
<dbReference type="InterPro" id="IPR015996">
    <property type="entry name" value="UCP028451"/>
</dbReference>
<reference evidence="3" key="1">
    <citation type="journal article" date="2019" name="Int. J. Syst. Evol. Microbiol.">
        <title>The Global Catalogue of Microorganisms (GCM) 10K type strain sequencing project: providing services to taxonomists for standard genome sequencing and annotation.</title>
        <authorList>
            <consortium name="The Broad Institute Genomics Platform"/>
            <consortium name="The Broad Institute Genome Sequencing Center for Infectious Disease"/>
            <person name="Wu L."/>
            <person name="Ma J."/>
        </authorList>
    </citation>
    <scope>NUCLEOTIDE SEQUENCE [LARGE SCALE GENOMIC DNA]</scope>
    <source>
        <strain evidence="3">JCM 19125</strain>
    </source>
</reference>
<sequence>MTTGAEPWSPIPPGASGPQIATRPAVELGEGHNRGMRDFPLPAAEFYRELEEDNSREFWLANKHRYDTEVRGPLVEVVAALAEEFGEAKVFRPHKDVRFSKDKAPYKTHQGAYVAMAPACGFYVEVNAEEAFAGGGFYRAEPDALARFRAAIDDERSGRQCQGLVEGLEADGWLIVGDALRTAPRGFPRTHPRIGLLRHRSLTAMREVTATGVEAFAEQVREIWRGSAPLVDWLAARLDDRS</sequence>
<dbReference type="NCBIfam" id="TIGR02453">
    <property type="entry name" value="TIGR02453 family protein"/>
    <property type="match status" value="1"/>
</dbReference>
<gene>
    <name evidence="2" type="ORF">GCM10025789_29370</name>
</gene>
<dbReference type="Proteomes" id="UP001501521">
    <property type="component" value="Unassembled WGS sequence"/>
</dbReference>
<accession>A0ABP9FMM2</accession>
<evidence type="ECO:0000313" key="3">
    <source>
        <dbReference type="Proteomes" id="UP001501521"/>
    </source>
</evidence>
<keyword evidence="3" id="KW-1185">Reference proteome</keyword>
<name>A0ABP9FMM2_9ACTN</name>
<organism evidence="2 3">
    <name type="scientific">Tessaracoccus lubricantis</name>
    <dbReference type="NCBI Taxonomy" id="545543"/>
    <lineage>
        <taxon>Bacteria</taxon>
        <taxon>Bacillati</taxon>
        <taxon>Actinomycetota</taxon>
        <taxon>Actinomycetes</taxon>
        <taxon>Propionibacteriales</taxon>
        <taxon>Propionibacteriaceae</taxon>
        <taxon>Tessaracoccus</taxon>
    </lineage>
</organism>
<dbReference type="PANTHER" id="PTHR36452:SF1">
    <property type="entry name" value="DUF2461 DOMAIN-CONTAINING PROTEIN"/>
    <property type="match status" value="1"/>
</dbReference>
<proteinExistence type="predicted"/>
<feature type="region of interest" description="Disordered" evidence="1">
    <location>
        <begin position="1"/>
        <end position="21"/>
    </location>
</feature>
<protein>
    <submittedName>
        <fullName evidence="2">DUF2461 domain-containing protein</fullName>
    </submittedName>
</protein>
<evidence type="ECO:0000313" key="2">
    <source>
        <dbReference type="EMBL" id="GAA4907966.1"/>
    </source>
</evidence>
<evidence type="ECO:0000256" key="1">
    <source>
        <dbReference type="SAM" id="MobiDB-lite"/>
    </source>
</evidence>
<dbReference type="PIRSF" id="PIRSF028451">
    <property type="entry name" value="UCP028451"/>
    <property type="match status" value="1"/>
</dbReference>
<dbReference type="Pfam" id="PF09365">
    <property type="entry name" value="DUF2461"/>
    <property type="match status" value="1"/>
</dbReference>
<dbReference type="PANTHER" id="PTHR36452">
    <property type="entry name" value="CHROMOSOME 12, WHOLE GENOME SHOTGUN SEQUENCE"/>
    <property type="match status" value="1"/>
</dbReference>
<comment type="caution">
    <text evidence="2">The sequence shown here is derived from an EMBL/GenBank/DDBJ whole genome shotgun (WGS) entry which is preliminary data.</text>
</comment>
<dbReference type="EMBL" id="BAABLV010000043">
    <property type="protein sequence ID" value="GAA4907966.1"/>
    <property type="molecule type" value="Genomic_DNA"/>
</dbReference>